<keyword evidence="4" id="KW-0274">FAD</keyword>
<dbReference type="InterPro" id="IPR009100">
    <property type="entry name" value="AcylCoA_DH/oxidase_NM_dom_sf"/>
</dbReference>
<dbReference type="EMBL" id="DMND01000256">
    <property type="protein sequence ID" value="HAN29760.1"/>
    <property type="molecule type" value="Genomic_DNA"/>
</dbReference>
<dbReference type="STRING" id="1121937.GCA_000423125_02224"/>
<dbReference type="InterPro" id="IPR013786">
    <property type="entry name" value="AcylCoA_DH/ox_N"/>
</dbReference>
<proteinExistence type="inferred from homology"/>
<evidence type="ECO:0000256" key="1">
    <source>
        <dbReference type="ARBA" id="ARBA00001974"/>
    </source>
</evidence>
<evidence type="ECO:0000313" key="7">
    <source>
        <dbReference type="EMBL" id="HAN29760.1"/>
    </source>
</evidence>
<organism evidence="7 8">
    <name type="scientific">Haliea salexigens</name>
    <dbReference type="NCBI Taxonomy" id="287487"/>
    <lineage>
        <taxon>Bacteria</taxon>
        <taxon>Pseudomonadati</taxon>
        <taxon>Pseudomonadota</taxon>
        <taxon>Gammaproteobacteria</taxon>
        <taxon>Cellvibrionales</taxon>
        <taxon>Halieaceae</taxon>
        <taxon>Haliea</taxon>
    </lineage>
</organism>
<evidence type="ECO:0000256" key="3">
    <source>
        <dbReference type="ARBA" id="ARBA00022630"/>
    </source>
</evidence>
<comment type="similarity">
    <text evidence="2">Belongs to the acyl-CoA dehydrogenase family.</text>
</comment>
<reference evidence="7 8" key="1">
    <citation type="journal article" date="2018" name="Nat. Biotechnol.">
        <title>A standardized bacterial taxonomy based on genome phylogeny substantially revises the tree of life.</title>
        <authorList>
            <person name="Parks D.H."/>
            <person name="Chuvochina M."/>
            <person name="Waite D.W."/>
            <person name="Rinke C."/>
            <person name="Skarshewski A."/>
            <person name="Chaumeil P.A."/>
            <person name="Hugenholtz P."/>
        </authorList>
    </citation>
    <scope>NUCLEOTIDE SEQUENCE [LARGE SCALE GENOMIC DNA]</scope>
    <source>
        <strain evidence="7">UBA9158</strain>
    </source>
</reference>
<comment type="caution">
    <text evidence="7">The sequence shown here is derived from an EMBL/GenBank/DDBJ whole genome shotgun (WGS) entry which is preliminary data.</text>
</comment>
<evidence type="ECO:0000256" key="4">
    <source>
        <dbReference type="ARBA" id="ARBA00022827"/>
    </source>
</evidence>
<gene>
    <name evidence="7" type="ORF">DCP75_18970</name>
</gene>
<evidence type="ECO:0000313" key="8">
    <source>
        <dbReference type="Proteomes" id="UP000259273"/>
    </source>
</evidence>
<dbReference type="Proteomes" id="UP000259273">
    <property type="component" value="Unassembled WGS sequence"/>
</dbReference>
<feature type="non-terminal residue" evidence="7">
    <location>
        <position position="481"/>
    </location>
</feature>
<dbReference type="InterPro" id="IPR052166">
    <property type="entry name" value="Diverse_Acyl-CoA_DH"/>
</dbReference>
<dbReference type="SUPFAM" id="SSF56645">
    <property type="entry name" value="Acyl-CoA dehydrogenase NM domain-like"/>
    <property type="match status" value="1"/>
</dbReference>
<dbReference type="PANTHER" id="PTHR42803">
    <property type="entry name" value="ACYL-COA DEHYDROGENASE"/>
    <property type="match status" value="1"/>
</dbReference>
<dbReference type="InterPro" id="IPR009075">
    <property type="entry name" value="AcylCo_DH/oxidase_C"/>
</dbReference>
<feature type="domain" description="Acyl-CoA dehydrogenase/oxidase N-terminal" evidence="6">
    <location>
        <begin position="40"/>
        <end position="156"/>
    </location>
</feature>
<dbReference type="Gene3D" id="1.10.540.10">
    <property type="entry name" value="Acyl-CoA dehydrogenase/oxidase, N-terminal domain"/>
    <property type="match status" value="1"/>
</dbReference>
<dbReference type="GO" id="GO:0050660">
    <property type="term" value="F:flavin adenine dinucleotide binding"/>
    <property type="evidence" value="ECO:0007669"/>
    <property type="project" value="InterPro"/>
</dbReference>
<dbReference type="AlphaFoldDB" id="A0A3C1KSS3"/>
<dbReference type="Pfam" id="PF02771">
    <property type="entry name" value="Acyl-CoA_dh_N"/>
    <property type="match status" value="1"/>
</dbReference>
<sequence>MHVALLNDRDIEFLLFKVFDTNDVLNRERYSEHTLETISMTLQTAKSVAEKYFLNHYAKGDAQEPVFDGKTVTTVAETKQAWSAFAEAGFFAATCDFEDGGMQLPYIVMRAANAYFYAANPGTAGYCLLCIAAADLLETFGSAEQKNTYLAHMRSGRFTGTMALTEPAQGSALQDISTRAKPAGDGSYRLFGQKMYISGGDHDLTENIIHMVLAKTVCPDTGKEGISLFICPKVHVNADGTLGERNDVALAGLLHKMGFRNATSTVLNFGEKDGAVGYLLGDLNRGLAHMFQMMNDARIAVGLFATALGYQGYNYSLLYAQQRKQGRTSRPAKQQDRGAQVEIIEHADVRRMLLTQKAFAEASLAMTFYASVLFEDSRSAPSTVAREEAAALLDLVTPIIKSWPSKYCLAANDLAIQVLGGAGYTRDHLVEQYYRDNRLNPIHEGTEGIQAIDLLGRKVGAEDGAAFQRLIAVIEADLQRG</sequence>
<evidence type="ECO:0000259" key="5">
    <source>
        <dbReference type="Pfam" id="PF00441"/>
    </source>
</evidence>
<comment type="cofactor">
    <cofactor evidence="1">
        <name>FAD</name>
        <dbReference type="ChEBI" id="CHEBI:57692"/>
    </cofactor>
</comment>
<dbReference type="PANTHER" id="PTHR42803:SF3">
    <property type="entry name" value="ACYL-COA DEHYDROGENASE-RELATED"/>
    <property type="match status" value="1"/>
</dbReference>
<feature type="domain" description="Acyl-CoA dehydrogenase/oxidase C-terminal" evidence="5">
    <location>
        <begin position="284"/>
        <end position="452"/>
    </location>
</feature>
<dbReference type="InterPro" id="IPR046373">
    <property type="entry name" value="Acyl-CoA_Oxase/DH_mid-dom_sf"/>
</dbReference>
<dbReference type="Gene3D" id="1.20.140.10">
    <property type="entry name" value="Butyryl-CoA Dehydrogenase, subunit A, domain 3"/>
    <property type="match status" value="1"/>
</dbReference>
<dbReference type="InterPro" id="IPR036250">
    <property type="entry name" value="AcylCo_DH-like_C"/>
</dbReference>
<protein>
    <submittedName>
        <fullName evidence="7">Acyl-CoA dehydrogenase</fullName>
    </submittedName>
</protein>
<keyword evidence="3" id="KW-0285">Flavoprotein</keyword>
<dbReference type="GO" id="GO:0016627">
    <property type="term" value="F:oxidoreductase activity, acting on the CH-CH group of donors"/>
    <property type="evidence" value="ECO:0007669"/>
    <property type="project" value="InterPro"/>
</dbReference>
<dbReference type="InterPro" id="IPR037069">
    <property type="entry name" value="AcylCoA_DH/ox_N_sf"/>
</dbReference>
<evidence type="ECO:0000259" key="6">
    <source>
        <dbReference type="Pfam" id="PF02771"/>
    </source>
</evidence>
<dbReference type="Pfam" id="PF00441">
    <property type="entry name" value="Acyl-CoA_dh_1"/>
    <property type="match status" value="1"/>
</dbReference>
<name>A0A3C1KSS3_9GAMM</name>
<accession>A0A3C1KSS3</accession>
<evidence type="ECO:0000256" key="2">
    <source>
        <dbReference type="ARBA" id="ARBA00009347"/>
    </source>
</evidence>
<dbReference type="Gene3D" id="2.40.110.10">
    <property type="entry name" value="Butyryl-CoA Dehydrogenase, subunit A, domain 2"/>
    <property type="match status" value="1"/>
</dbReference>
<dbReference type="SUPFAM" id="SSF47203">
    <property type="entry name" value="Acyl-CoA dehydrogenase C-terminal domain-like"/>
    <property type="match status" value="1"/>
</dbReference>